<sequence length="169" mass="19691">MERDMRSLDKYREYAESSATGKKLKSAMQADLDKFGQLSLEDTEGWIWLDKCPSERLVEIFQVVKANGTIMRRTLFSSIGRTIVGSIMKKWLEDYRKEKKCLKSVRILVNLNTGAVRFRDPFLQRKEGLDSLVDFDALLSILEPFPNDIFGLSHLKKLLITKRNPRYKR</sequence>
<proteinExistence type="predicted"/>
<dbReference type="EMBL" id="BAABME010016090">
    <property type="protein sequence ID" value="GAA0144423.1"/>
    <property type="molecule type" value="Genomic_DNA"/>
</dbReference>
<dbReference type="Proteomes" id="UP001454036">
    <property type="component" value="Unassembled WGS sequence"/>
</dbReference>
<dbReference type="AlphaFoldDB" id="A0AAV3P2Z9"/>
<gene>
    <name evidence="1" type="ORF">LIER_35931</name>
</gene>
<protein>
    <submittedName>
        <fullName evidence="1">Uncharacterized protein</fullName>
    </submittedName>
</protein>
<comment type="caution">
    <text evidence="1">The sequence shown here is derived from an EMBL/GenBank/DDBJ whole genome shotgun (WGS) entry which is preliminary data.</text>
</comment>
<accession>A0AAV3P2Z9</accession>
<evidence type="ECO:0000313" key="1">
    <source>
        <dbReference type="EMBL" id="GAA0144423.1"/>
    </source>
</evidence>
<reference evidence="1 2" key="1">
    <citation type="submission" date="2024-01" db="EMBL/GenBank/DDBJ databases">
        <title>The complete chloroplast genome sequence of Lithospermum erythrorhizon: insights into the phylogenetic relationship among Boraginaceae species and the maternal lineages of purple gromwells.</title>
        <authorList>
            <person name="Okada T."/>
            <person name="Watanabe K."/>
        </authorList>
    </citation>
    <scope>NUCLEOTIDE SEQUENCE [LARGE SCALE GENOMIC DNA]</scope>
</reference>
<name>A0AAV3P2Z9_LITER</name>
<evidence type="ECO:0000313" key="2">
    <source>
        <dbReference type="Proteomes" id="UP001454036"/>
    </source>
</evidence>
<organism evidence="1 2">
    <name type="scientific">Lithospermum erythrorhizon</name>
    <name type="common">Purple gromwell</name>
    <name type="synonym">Lithospermum officinale var. erythrorhizon</name>
    <dbReference type="NCBI Taxonomy" id="34254"/>
    <lineage>
        <taxon>Eukaryota</taxon>
        <taxon>Viridiplantae</taxon>
        <taxon>Streptophyta</taxon>
        <taxon>Embryophyta</taxon>
        <taxon>Tracheophyta</taxon>
        <taxon>Spermatophyta</taxon>
        <taxon>Magnoliopsida</taxon>
        <taxon>eudicotyledons</taxon>
        <taxon>Gunneridae</taxon>
        <taxon>Pentapetalae</taxon>
        <taxon>asterids</taxon>
        <taxon>lamiids</taxon>
        <taxon>Boraginales</taxon>
        <taxon>Boraginaceae</taxon>
        <taxon>Boraginoideae</taxon>
        <taxon>Lithospermeae</taxon>
        <taxon>Lithospermum</taxon>
    </lineage>
</organism>
<keyword evidence="2" id="KW-1185">Reference proteome</keyword>